<dbReference type="EMBL" id="NWQG01000091">
    <property type="protein sequence ID" value="PDQ20199.1"/>
    <property type="molecule type" value="Genomic_DNA"/>
</dbReference>
<dbReference type="SUPFAM" id="SSF51735">
    <property type="entry name" value="NAD(P)-binding Rossmann-fold domains"/>
    <property type="match status" value="1"/>
</dbReference>
<evidence type="ECO:0000256" key="2">
    <source>
        <dbReference type="ARBA" id="ARBA00023002"/>
    </source>
</evidence>
<name>A0A2A6FE31_9HYPH</name>
<organism evidence="3 4">
    <name type="scientific">Mesorhizobium sanjuanii</name>
    <dbReference type="NCBI Taxonomy" id="2037900"/>
    <lineage>
        <taxon>Bacteria</taxon>
        <taxon>Pseudomonadati</taxon>
        <taxon>Pseudomonadota</taxon>
        <taxon>Alphaproteobacteria</taxon>
        <taxon>Hyphomicrobiales</taxon>
        <taxon>Phyllobacteriaceae</taxon>
        <taxon>Mesorhizobium</taxon>
    </lineage>
</organism>
<evidence type="ECO:0000256" key="1">
    <source>
        <dbReference type="ARBA" id="ARBA00006484"/>
    </source>
</evidence>
<dbReference type="AlphaFoldDB" id="A0A2A6FE31"/>
<reference evidence="3 4" key="1">
    <citation type="submission" date="2017-09" db="EMBL/GenBank/DDBJ databases">
        <title>Mesorhizobum sanjuanii sp. nov. isolated from nodules of Lotus tenuis in saline-alkaline lowlands of Flooding Pampa.</title>
        <authorList>
            <person name="Sannazzaro A.I."/>
            <person name="Torres Tejerizo G.A."/>
            <person name="Fontana F."/>
            <person name="Cumpa Velazquez L.M."/>
            <person name="Hansen L."/>
            <person name="Pistorio M."/>
            <person name="Estrella M.J."/>
        </authorList>
    </citation>
    <scope>NUCLEOTIDE SEQUENCE [LARGE SCALE GENOMIC DNA]</scope>
    <source>
        <strain evidence="3 4">BSA136</strain>
    </source>
</reference>
<sequence length="266" mass="27997">MTGGNIEMASNAFANYSLEGKTAIVTGAAGGIGSAITERLGSLGATVVLADVTDRVTDAAKEWSDKGFKTKGIKVDVTNSADVEKAAARLNEEFGAIDILVANAGISYESTTADHSDEDWRRCMSINLDGIFFCVRSFGKRMVERKRGSIVCISSIAGIKAVRPELHAGYDVSKAGVAHLCRVVGVEWAPYNVRVNAVGPGYTETEMLKKVGAAQPDVMATWINDTPMKRLLQPAEIAASVAFLASDAASGITGHVLMTDAGYSAS</sequence>
<dbReference type="PRINTS" id="PR00081">
    <property type="entry name" value="GDHRDH"/>
</dbReference>
<dbReference type="PRINTS" id="PR00080">
    <property type="entry name" value="SDRFAMILY"/>
</dbReference>
<evidence type="ECO:0000313" key="4">
    <source>
        <dbReference type="Proteomes" id="UP000219182"/>
    </source>
</evidence>
<dbReference type="PANTHER" id="PTHR43008">
    <property type="entry name" value="BENZIL REDUCTASE"/>
    <property type="match status" value="1"/>
</dbReference>
<dbReference type="FunFam" id="3.40.50.720:FF:000084">
    <property type="entry name" value="Short-chain dehydrogenase reductase"/>
    <property type="match status" value="1"/>
</dbReference>
<comment type="caution">
    <text evidence="3">The sequence shown here is derived from an EMBL/GenBank/DDBJ whole genome shotgun (WGS) entry which is preliminary data.</text>
</comment>
<comment type="similarity">
    <text evidence="1">Belongs to the short-chain dehydrogenases/reductases (SDR) family.</text>
</comment>
<protein>
    <submittedName>
        <fullName evidence="3">3-oxoacyl-ACP reductase</fullName>
    </submittedName>
</protein>
<keyword evidence="2" id="KW-0560">Oxidoreductase</keyword>
<dbReference type="PANTHER" id="PTHR43008:SF4">
    <property type="entry name" value="CHAIN DEHYDROGENASE, PUTATIVE (AFU_ORTHOLOGUE AFUA_4G08710)-RELATED"/>
    <property type="match status" value="1"/>
</dbReference>
<dbReference type="Pfam" id="PF13561">
    <property type="entry name" value="adh_short_C2"/>
    <property type="match status" value="1"/>
</dbReference>
<keyword evidence="4" id="KW-1185">Reference proteome</keyword>
<dbReference type="Proteomes" id="UP000219182">
    <property type="component" value="Unassembled WGS sequence"/>
</dbReference>
<dbReference type="InterPro" id="IPR002347">
    <property type="entry name" value="SDR_fam"/>
</dbReference>
<evidence type="ECO:0000313" key="3">
    <source>
        <dbReference type="EMBL" id="PDQ20199.1"/>
    </source>
</evidence>
<dbReference type="InterPro" id="IPR036291">
    <property type="entry name" value="NAD(P)-bd_dom_sf"/>
</dbReference>
<proteinExistence type="inferred from homology"/>
<dbReference type="GO" id="GO:0050664">
    <property type="term" value="F:oxidoreductase activity, acting on NAD(P)H, oxygen as acceptor"/>
    <property type="evidence" value="ECO:0007669"/>
    <property type="project" value="TreeGrafter"/>
</dbReference>
<dbReference type="Gene3D" id="3.40.50.720">
    <property type="entry name" value="NAD(P)-binding Rossmann-like Domain"/>
    <property type="match status" value="1"/>
</dbReference>
<accession>A0A2A6FE31</accession>
<gene>
    <name evidence="3" type="ORF">CN311_15425</name>
</gene>